<name>A0A5C5BEX1_9MICO</name>
<dbReference type="CDD" id="cd10318">
    <property type="entry name" value="RGL11"/>
    <property type="match status" value="1"/>
</dbReference>
<comment type="caution">
    <text evidence="5">The sequence shown here is derived from an EMBL/GenBank/DDBJ whole genome shotgun (WGS) entry which is preliminary data.</text>
</comment>
<dbReference type="InterPro" id="IPR001087">
    <property type="entry name" value="GDSL"/>
</dbReference>
<dbReference type="EMBL" id="VENP01000012">
    <property type="protein sequence ID" value="TNU76033.1"/>
    <property type="molecule type" value="Genomic_DNA"/>
</dbReference>
<dbReference type="InterPro" id="IPR034641">
    <property type="entry name" value="RGL11"/>
</dbReference>
<dbReference type="SUPFAM" id="SSF49265">
    <property type="entry name" value="Fibronectin type III"/>
    <property type="match status" value="2"/>
</dbReference>
<dbReference type="InterPro" id="IPR036514">
    <property type="entry name" value="SGNH_hydro_sf"/>
</dbReference>
<dbReference type="InterPro" id="IPR013783">
    <property type="entry name" value="Ig-like_fold"/>
</dbReference>
<proteinExistence type="predicted"/>
<feature type="domain" description="Fibronectin type-III" evidence="4">
    <location>
        <begin position="626"/>
        <end position="715"/>
    </location>
</feature>
<accession>A0A5C5BEX1</accession>
<evidence type="ECO:0000313" key="6">
    <source>
        <dbReference type="Proteomes" id="UP000313849"/>
    </source>
</evidence>
<feature type="compositionally biased region" description="Low complexity" evidence="3">
    <location>
        <begin position="113"/>
        <end position="139"/>
    </location>
</feature>
<dbReference type="Gene3D" id="2.60.40.10">
    <property type="entry name" value="Immunoglobulins"/>
    <property type="match status" value="7"/>
</dbReference>
<dbReference type="PANTHER" id="PTHR43118">
    <property type="entry name" value="RHAMNOGALACTURONAN LYASE (EUROFUNG)"/>
    <property type="match status" value="1"/>
</dbReference>
<dbReference type="InterPro" id="IPR049033">
    <property type="entry name" value="AGA-YXIM_GBD"/>
</dbReference>
<dbReference type="SUPFAM" id="SSF69318">
    <property type="entry name" value="Integrin alpha N-terminal domain"/>
    <property type="match status" value="1"/>
</dbReference>
<keyword evidence="2" id="KW-0119">Carbohydrate metabolism</keyword>
<dbReference type="InterPro" id="IPR049366">
    <property type="entry name" value="RGL11_C"/>
</dbReference>
<dbReference type="Pfam" id="PF21348">
    <property type="entry name" value="RGL11_C"/>
    <property type="match status" value="1"/>
</dbReference>
<dbReference type="GO" id="GO:0016788">
    <property type="term" value="F:hydrolase activity, acting on ester bonds"/>
    <property type="evidence" value="ECO:0007669"/>
    <property type="project" value="InterPro"/>
</dbReference>
<sequence>MAAGSSPVSRDRGAAVGDDVARDFLLATSWTFLVDLPNGTYDVTATSGDPTGSGTTKTTITLEGAAAGTLSAKAAVATGTYRTTVADGQLTVDLSGAGAGAYLNGLQVVAVSTPTPEPTTSPTATPTTEPTAQPTGTPTDPGYGSLPAPTSLRTAYVTDGSITLRWNEIAGATGYVLSRSDDVAGPYTEVASVGDQVWATDAVATDVVHYYRVQAKGADGLSAPSAAAVATLAGADVPDVELPDSGILSFDLGSGATAPGSIRLDATSAYSAEQRYGFVDVAQVSATDRGTDDAVRSDFVTVGDTELVVDLPNGDYTVDLVAGDAADVTNIAITAEQMAKVQATAKNAGEYLAMSFDIAIVDGQLNLELSGTAPKLNQLVVRQQSARTAGAEPTVWITGDSTVQSYTADYAPQAGWGQMIDRFLDDGVTVENKAIGGRSSKNFISQGRLDEVLRQIKPGDYLFVQFGHNDNSRGVDDRWAAPADYANYLRTFVDGARQRGAVPIVVTPVSRRDFNATTGKANVSFPAYVDAATALAQETDTPLVDLSATSRAYLDEIGPERAKSVFLHVPAGVYPGRPTGTTDDTHFQEYGAIQMARLVAGDVAELDIPLADHVVAAEAPSEAPLAPAGVLVGAVSDSSAQLTWTASPGTDVYSVYVREAGAGDDAYRLATTSTLPQALVAGLTRGTSYELVVVATNGAGDSPRSGVVAVTTKAPIRSFDFQLAGNVVQPGYLEVNQNTLYSASTGYGWTALPGPGGRDRGVAFTPVPTALERDFLLPGTGNTFVVDLPVGTYSVTAYSGDMIGTAQLGAVIEGVDYGTGRTGRNAVTTKLMQPVAVTDGQLTLVATGWLNGLEITPLQYAPTALVLDGVHVDGTQVAVDLSWQGAEGAASYRVLRQSVGATAPVTVGETTEASFTDTSADVGLECTYSVVALDAAGNASLATNTLAVTTVDPSIPTAATPSGLAVTKEEKNLVSLAWQPVDGALFYQVYRAESADGELELVGRASATSFDDTDVLTTIPYYYAVAAVNAGGVSERSATVASAGTTTLVRQAENLDRAPVAVATDDGVYVGWRLLGLDPADLGFYVYRDGVRVTKDPVTDTTNVLDPAGTVDSTYRIASVTGGVQTWVTESFGVWDSQTLDVALDKPADAYTKDGQPYTYRANDTSIGDVDGDGAYELIVKWDPSNSKDNSQAGYTGTVYVDAYELDGTRLWRIDLGANIRAGAHYTQFQVYDYDGDGRAEVAMKTADGTVDGQGTVIGDARADYRNSSGYVLTGPEYLTIFDGATGAAIDTVDYVPARGDVGSWGDTYGNRVDRFLAGTAYLDGEHPSLVMARGYYTRMVVATWDFDGSQLVQRWVFDTNEAGSQYEHQGNHQISVADVDGDQKDEIVYGSLTVDDDGEVLYSTGLGHGDALTVTDLDPSREGLEVFAVHEGPSGNGGIISSFRDAATGEILWSVSGTKDTGRGTAADIDPRYEGAEAWNIADGGAWNDVAGFLHAADGELISNEIPAANFTTWWDGDLLREVTDHDWDEATRTGVPTISKWDYENEQSVEIYRAEGTLTSNDTKGNPALQADLFGDWREEIVTRTDDSTALRIATTVDLTSHRLRTLQSDPVYRLSVAWQNTAYNQPPQTSYFLGEGMATPPTPSIAYVGDGAGTPSPVTSPTVVITSGGGTATTADTVTVTGTAQPGDTGWKEDKALVYAELQNAAGKKVLGQSVPVTDGAWTTTFTLSSLPVGEYRIKVSASSKGMGNGSDTEALTVTAPRVPGPATAAPARGVLSSDNWDGDGDFALTMTMWWGQNAWSVDLFQDGVLVASKDLTDATPSAQQATFPIAGLRNGTYVFTAVLSNQHGQTTTAPLTVQVTTANPGAPVLSSDNWDGDGSYTVTTSMWWGTNATSYRLYENGVLVDTRALVPNGRNAQIVHSTLTGRAPGTYTYTAVLANAAGETTSQPLQVRVTR</sequence>
<dbReference type="InterPro" id="IPR037459">
    <property type="entry name" value="RhgT-like"/>
</dbReference>
<organism evidence="5 6">
    <name type="scientific">Miniimonas arenae</name>
    <dbReference type="NCBI Taxonomy" id="676201"/>
    <lineage>
        <taxon>Bacteria</taxon>
        <taxon>Bacillati</taxon>
        <taxon>Actinomycetota</taxon>
        <taxon>Actinomycetes</taxon>
        <taxon>Micrococcales</taxon>
        <taxon>Beutenbergiaceae</taxon>
        <taxon>Miniimonas</taxon>
    </lineage>
</organism>
<feature type="domain" description="Fibronectin type-III" evidence="4">
    <location>
        <begin position="960"/>
        <end position="1049"/>
    </location>
</feature>
<keyword evidence="2" id="KW-0624">Polysaccharide degradation</keyword>
<dbReference type="CDD" id="cd01821">
    <property type="entry name" value="Rhamnogalacturan_acetylesterase_like"/>
    <property type="match status" value="1"/>
</dbReference>
<evidence type="ECO:0000313" key="5">
    <source>
        <dbReference type="EMBL" id="TNU76033.1"/>
    </source>
</evidence>
<dbReference type="PROSITE" id="PS50853">
    <property type="entry name" value="FN3"/>
    <property type="match status" value="2"/>
</dbReference>
<dbReference type="Pfam" id="PF18370">
    <property type="entry name" value="RGI_lyase"/>
    <property type="match status" value="1"/>
</dbReference>
<dbReference type="CDD" id="cd00063">
    <property type="entry name" value="FN3"/>
    <property type="match status" value="2"/>
</dbReference>
<dbReference type="SUPFAM" id="SSF49785">
    <property type="entry name" value="Galactose-binding domain-like"/>
    <property type="match status" value="3"/>
</dbReference>
<dbReference type="SUPFAM" id="SSF81296">
    <property type="entry name" value="E set domains"/>
    <property type="match status" value="2"/>
</dbReference>
<dbReference type="InterPro" id="IPR036116">
    <property type="entry name" value="FN3_sf"/>
</dbReference>
<dbReference type="Pfam" id="PF21254">
    <property type="entry name" value="AGA-YXIM_GBD"/>
    <property type="match status" value="2"/>
</dbReference>
<dbReference type="InterPro" id="IPR003961">
    <property type="entry name" value="FN3_dom"/>
</dbReference>
<dbReference type="InterPro" id="IPR014756">
    <property type="entry name" value="Ig_E-set"/>
</dbReference>
<dbReference type="InterPro" id="IPR028994">
    <property type="entry name" value="Integrin_alpha_N"/>
</dbReference>
<dbReference type="SUPFAM" id="SSF52266">
    <property type="entry name" value="SGNH hydrolase"/>
    <property type="match status" value="1"/>
</dbReference>
<dbReference type="InterPro" id="IPR041624">
    <property type="entry name" value="RGI_lyase"/>
</dbReference>
<evidence type="ECO:0000256" key="1">
    <source>
        <dbReference type="ARBA" id="ARBA00023295"/>
    </source>
</evidence>
<dbReference type="Gene3D" id="2.60.120.430">
    <property type="entry name" value="Galactose-binding lectin"/>
    <property type="match status" value="3"/>
</dbReference>
<dbReference type="Pfam" id="PF00657">
    <property type="entry name" value="Lipase_GDSL"/>
    <property type="match status" value="1"/>
</dbReference>
<dbReference type="SMART" id="SM00060">
    <property type="entry name" value="FN3"/>
    <property type="match status" value="5"/>
</dbReference>
<evidence type="ECO:0000256" key="3">
    <source>
        <dbReference type="SAM" id="MobiDB-lite"/>
    </source>
</evidence>
<evidence type="ECO:0000259" key="4">
    <source>
        <dbReference type="PROSITE" id="PS50853"/>
    </source>
</evidence>
<reference evidence="5 6" key="1">
    <citation type="submission" date="2019-06" db="EMBL/GenBank/DDBJ databases">
        <title>Draft genome sequence of Miniimonas arenae KCTC 19750T isolated from sea sand.</title>
        <authorList>
            <person name="Park S.-J."/>
        </authorList>
    </citation>
    <scope>NUCLEOTIDE SEQUENCE [LARGE SCALE GENOMIC DNA]</scope>
    <source>
        <strain evidence="5 6">KCTC 19750</strain>
    </source>
</reference>
<keyword evidence="1" id="KW-0378">Hydrolase</keyword>
<dbReference type="OrthoDB" id="9802318at2"/>
<dbReference type="PANTHER" id="PTHR43118:SF1">
    <property type="entry name" value="RHAMNOGALACTURONAN LYASE (EUROFUNG)"/>
    <property type="match status" value="1"/>
</dbReference>
<dbReference type="Proteomes" id="UP000313849">
    <property type="component" value="Unassembled WGS sequence"/>
</dbReference>
<dbReference type="Gene3D" id="3.40.50.1110">
    <property type="entry name" value="SGNH hydrolase"/>
    <property type="match status" value="1"/>
</dbReference>
<keyword evidence="1" id="KW-0326">Glycosidase</keyword>
<gene>
    <name evidence="5" type="ORF">FH969_04985</name>
</gene>
<feature type="region of interest" description="Disordered" evidence="3">
    <location>
        <begin position="113"/>
        <end position="150"/>
    </location>
</feature>
<dbReference type="InterPro" id="IPR008979">
    <property type="entry name" value="Galactose-bd-like_sf"/>
</dbReference>
<evidence type="ECO:0000256" key="2">
    <source>
        <dbReference type="ARBA" id="ARBA00023326"/>
    </source>
</evidence>
<dbReference type="Pfam" id="PF00041">
    <property type="entry name" value="fn3"/>
    <property type="match status" value="1"/>
</dbReference>
<dbReference type="GO" id="GO:0016798">
    <property type="term" value="F:hydrolase activity, acting on glycosyl bonds"/>
    <property type="evidence" value="ECO:0007669"/>
    <property type="project" value="UniProtKB-KW"/>
</dbReference>
<protein>
    <submittedName>
        <fullName evidence="5">G-D-S-L family lipolytic protein</fullName>
    </submittedName>
</protein>
<keyword evidence="6" id="KW-1185">Reference proteome</keyword>
<dbReference type="GO" id="GO:0000272">
    <property type="term" value="P:polysaccharide catabolic process"/>
    <property type="evidence" value="ECO:0007669"/>
    <property type="project" value="UniProtKB-KW"/>
</dbReference>